<organism evidence="2 3">
    <name type="scientific">candidate division CPR2 bacterium GW2011_GWC1_41_48</name>
    <dbReference type="NCBI Taxonomy" id="1618344"/>
    <lineage>
        <taxon>Bacteria</taxon>
        <taxon>Bacteria division CPR2</taxon>
    </lineage>
</organism>
<accession>A0A0G0WCQ6</accession>
<evidence type="ECO:0000313" key="2">
    <source>
        <dbReference type="EMBL" id="KKS09842.1"/>
    </source>
</evidence>
<reference evidence="2 3" key="1">
    <citation type="journal article" date="2015" name="Nature">
        <title>rRNA introns, odd ribosomes, and small enigmatic genomes across a large radiation of phyla.</title>
        <authorList>
            <person name="Brown C.T."/>
            <person name="Hug L.A."/>
            <person name="Thomas B.C."/>
            <person name="Sharon I."/>
            <person name="Castelle C.J."/>
            <person name="Singh A."/>
            <person name="Wilkins M.J."/>
            <person name="Williams K.H."/>
            <person name="Banfield J.F."/>
        </authorList>
    </citation>
    <scope>NUCLEOTIDE SEQUENCE [LARGE SCALE GENOMIC DNA]</scope>
</reference>
<keyword evidence="1" id="KW-0812">Transmembrane</keyword>
<proteinExistence type="predicted"/>
<evidence type="ECO:0000313" key="3">
    <source>
        <dbReference type="Proteomes" id="UP000033869"/>
    </source>
</evidence>
<name>A0A0G0WCQ6_UNCC2</name>
<sequence>MGAVPSSVLVDTGTAQKAAEAAISTKAMATNIAIFLIPIVIVLLVVVINRYRSRETLKRAAEDNELKMLRKLEDEAEAYANAKILDIKKALPALKKQFIAEFMAEKNHLLVTAKVQEQRSRVKARKDSAEQSNTVLTNAIPEIEQEIMECHQLEDNALRLKKTLEGVTTRL</sequence>
<feature type="transmembrane region" description="Helical" evidence="1">
    <location>
        <begin position="32"/>
        <end position="51"/>
    </location>
</feature>
<dbReference type="Proteomes" id="UP000033869">
    <property type="component" value="Unassembled WGS sequence"/>
</dbReference>
<dbReference type="EMBL" id="LCBL01000001">
    <property type="protein sequence ID" value="KKS09842.1"/>
    <property type="molecule type" value="Genomic_DNA"/>
</dbReference>
<gene>
    <name evidence="2" type="ORF">UU65_C0001G0247</name>
</gene>
<dbReference type="AlphaFoldDB" id="A0A0G0WCQ6"/>
<comment type="caution">
    <text evidence="2">The sequence shown here is derived from an EMBL/GenBank/DDBJ whole genome shotgun (WGS) entry which is preliminary data.</text>
</comment>
<keyword evidence="1" id="KW-0472">Membrane</keyword>
<keyword evidence="1" id="KW-1133">Transmembrane helix</keyword>
<protein>
    <submittedName>
        <fullName evidence="2">Uncharacterized protein</fullName>
    </submittedName>
</protein>
<evidence type="ECO:0000256" key="1">
    <source>
        <dbReference type="SAM" id="Phobius"/>
    </source>
</evidence>